<dbReference type="Proteomes" id="UP000399805">
    <property type="component" value="Unassembled WGS sequence"/>
</dbReference>
<evidence type="ECO:0000259" key="8">
    <source>
        <dbReference type="Pfam" id="PF00441"/>
    </source>
</evidence>
<dbReference type="AlphaFoldDB" id="A0A6I8M2L8"/>
<dbReference type="Gene3D" id="1.10.540.10">
    <property type="entry name" value="Acyl-CoA dehydrogenase/oxidase, N-terminal domain"/>
    <property type="match status" value="1"/>
</dbReference>
<proteinExistence type="inferred from homology"/>
<dbReference type="CDD" id="cd00567">
    <property type="entry name" value="ACAD"/>
    <property type="match status" value="1"/>
</dbReference>
<dbReference type="PANTHER" id="PTHR48083:SF13">
    <property type="entry name" value="ACYL-COA DEHYDROGENASE FAMILY MEMBER 11"/>
    <property type="match status" value="1"/>
</dbReference>
<dbReference type="InterPro" id="IPR046373">
    <property type="entry name" value="Acyl-CoA_Oxase/DH_mid-dom_sf"/>
</dbReference>
<dbReference type="GO" id="GO:0033539">
    <property type="term" value="P:fatty acid beta-oxidation using acyl-CoA dehydrogenase"/>
    <property type="evidence" value="ECO:0007669"/>
    <property type="project" value="TreeGrafter"/>
</dbReference>
<dbReference type="Gene3D" id="1.20.140.10">
    <property type="entry name" value="Butyryl-CoA Dehydrogenase, subunit A, domain 3"/>
    <property type="match status" value="1"/>
</dbReference>
<sequence>MPIDFAVDENTARFAERVREFVRDVVIPEEQACDGVLHDGPEPLRQRLQRAARDAGVFAPHVAPRWGGAGLDLRGQAVVFEAAGYSLLGPLALNIAAPDEGNMHLLAEVADERQQHRYLAPLAAGEIRSCFAMTEPAPGAGSDPRALATTAVRVPGGWRIDGRKWFISGADGAAFAICMARTSGVPGDAGGATMFLVDAGNPGLKIVRNITTLDEGLFGGHSEVLFDGCVVGDDAVLGEVDRGFAYAQVRLGPARLTHCMRWLGVARRARDVALDRAAVRSAFGRPLDELGMVQQLIADSEIDIEAARALLWRACWELDQGRPGAQETSIAKTFVSEVVHRVVDRAVQICGALGISADAPLSRLYREVRPFRIYDGPSETHRWAIARRASKARAALR</sequence>
<dbReference type="PANTHER" id="PTHR48083">
    <property type="entry name" value="MEDIUM-CHAIN SPECIFIC ACYL-COA DEHYDROGENASE, MITOCHONDRIAL-RELATED"/>
    <property type="match status" value="1"/>
</dbReference>
<dbReference type="Pfam" id="PF02771">
    <property type="entry name" value="Acyl-CoA_dh_N"/>
    <property type="match status" value="1"/>
</dbReference>
<comment type="subunit">
    <text evidence="3">Homodimer.</text>
</comment>
<dbReference type="RefSeq" id="WP_155546991.1">
    <property type="nucleotide sequence ID" value="NZ_CABVGP010000002.1"/>
</dbReference>
<organism evidence="11 12">
    <name type="scientific">Amycolatopsis camponoti</name>
    <dbReference type="NCBI Taxonomy" id="2606593"/>
    <lineage>
        <taxon>Bacteria</taxon>
        <taxon>Bacillati</taxon>
        <taxon>Actinomycetota</taxon>
        <taxon>Actinomycetes</taxon>
        <taxon>Pseudonocardiales</taxon>
        <taxon>Pseudonocardiaceae</taxon>
        <taxon>Amycolatopsis</taxon>
    </lineage>
</organism>
<keyword evidence="5 7" id="KW-0274">FAD</keyword>
<dbReference type="GO" id="GO:0003995">
    <property type="term" value="F:acyl-CoA dehydrogenase activity"/>
    <property type="evidence" value="ECO:0007669"/>
    <property type="project" value="TreeGrafter"/>
</dbReference>
<comment type="cofactor">
    <cofactor evidence="1 7">
        <name>FAD</name>
        <dbReference type="ChEBI" id="CHEBI:57692"/>
    </cofactor>
</comment>
<keyword evidence="6 7" id="KW-0560">Oxidoreductase</keyword>
<evidence type="ECO:0000259" key="10">
    <source>
        <dbReference type="Pfam" id="PF02771"/>
    </source>
</evidence>
<accession>A0A6I8M2L8</accession>
<feature type="domain" description="Acyl-CoA dehydrogenase/oxidase N-terminal" evidence="10">
    <location>
        <begin position="10"/>
        <end position="126"/>
    </location>
</feature>
<evidence type="ECO:0000256" key="5">
    <source>
        <dbReference type="ARBA" id="ARBA00022827"/>
    </source>
</evidence>
<dbReference type="SUPFAM" id="SSF47203">
    <property type="entry name" value="Acyl-CoA dehydrogenase C-terminal domain-like"/>
    <property type="match status" value="1"/>
</dbReference>
<evidence type="ECO:0000256" key="7">
    <source>
        <dbReference type="RuleBase" id="RU362125"/>
    </source>
</evidence>
<comment type="similarity">
    <text evidence="2 7">Belongs to the acyl-CoA dehydrogenase family.</text>
</comment>
<dbReference type="EMBL" id="CABVGP010000002">
    <property type="protein sequence ID" value="VVJ22205.1"/>
    <property type="molecule type" value="Genomic_DNA"/>
</dbReference>
<evidence type="ECO:0000256" key="1">
    <source>
        <dbReference type="ARBA" id="ARBA00001974"/>
    </source>
</evidence>
<evidence type="ECO:0000256" key="3">
    <source>
        <dbReference type="ARBA" id="ARBA00011738"/>
    </source>
</evidence>
<dbReference type="InterPro" id="IPR006091">
    <property type="entry name" value="Acyl-CoA_Oxase/DH_mid-dom"/>
</dbReference>
<protein>
    <submittedName>
        <fullName evidence="11">Acyl-CoA dehydrogenase</fullName>
    </submittedName>
</protein>
<evidence type="ECO:0000256" key="6">
    <source>
        <dbReference type="ARBA" id="ARBA00023002"/>
    </source>
</evidence>
<evidence type="ECO:0000256" key="4">
    <source>
        <dbReference type="ARBA" id="ARBA00022630"/>
    </source>
</evidence>
<dbReference type="GO" id="GO:0005737">
    <property type="term" value="C:cytoplasm"/>
    <property type="evidence" value="ECO:0007669"/>
    <property type="project" value="TreeGrafter"/>
</dbReference>
<evidence type="ECO:0000256" key="2">
    <source>
        <dbReference type="ARBA" id="ARBA00009347"/>
    </source>
</evidence>
<dbReference type="GO" id="GO:0050660">
    <property type="term" value="F:flavin adenine dinucleotide binding"/>
    <property type="evidence" value="ECO:0007669"/>
    <property type="project" value="InterPro"/>
</dbReference>
<name>A0A6I8M2L8_9PSEU</name>
<evidence type="ECO:0000259" key="9">
    <source>
        <dbReference type="Pfam" id="PF02770"/>
    </source>
</evidence>
<feature type="domain" description="Acyl-CoA oxidase/dehydrogenase middle" evidence="9">
    <location>
        <begin position="130"/>
        <end position="210"/>
    </location>
</feature>
<evidence type="ECO:0000313" key="11">
    <source>
        <dbReference type="EMBL" id="VVJ22205.1"/>
    </source>
</evidence>
<dbReference type="InterPro" id="IPR013786">
    <property type="entry name" value="AcylCoA_DH/ox_N"/>
</dbReference>
<dbReference type="Gene3D" id="2.40.110.10">
    <property type="entry name" value="Butyryl-CoA Dehydrogenase, subunit A, domain 2"/>
    <property type="match status" value="1"/>
</dbReference>
<dbReference type="InterPro" id="IPR036250">
    <property type="entry name" value="AcylCo_DH-like_C"/>
</dbReference>
<keyword evidence="4 7" id="KW-0285">Flavoprotein</keyword>
<dbReference type="InterPro" id="IPR009075">
    <property type="entry name" value="AcylCo_DH/oxidase_C"/>
</dbReference>
<dbReference type="Pfam" id="PF02770">
    <property type="entry name" value="Acyl-CoA_dh_M"/>
    <property type="match status" value="1"/>
</dbReference>
<dbReference type="InterPro" id="IPR050741">
    <property type="entry name" value="Acyl-CoA_dehydrogenase"/>
</dbReference>
<reference evidence="11 12" key="1">
    <citation type="submission" date="2019-09" db="EMBL/GenBank/DDBJ databases">
        <authorList>
            <person name="Leyn A S."/>
        </authorList>
    </citation>
    <scope>NUCLEOTIDE SEQUENCE [LARGE SCALE GENOMIC DNA]</scope>
    <source>
        <strain evidence="11">AA231_1</strain>
    </source>
</reference>
<dbReference type="Pfam" id="PF00441">
    <property type="entry name" value="Acyl-CoA_dh_1"/>
    <property type="match status" value="1"/>
</dbReference>
<gene>
    <name evidence="11" type="ORF">AA23TX_07216</name>
</gene>
<evidence type="ECO:0000313" key="12">
    <source>
        <dbReference type="Proteomes" id="UP000399805"/>
    </source>
</evidence>
<dbReference type="SUPFAM" id="SSF56645">
    <property type="entry name" value="Acyl-CoA dehydrogenase NM domain-like"/>
    <property type="match status" value="1"/>
</dbReference>
<dbReference type="InterPro" id="IPR037069">
    <property type="entry name" value="AcylCoA_DH/ox_N_sf"/>
</dbReference>
<feature type="domain" description="Acyl-CoA dehydrogenase/oxidase C-terminal" evidence="8">
    <location>
        <begin position="241"/>
        <end position="389"/>
    </location>
</feature>
<keyword evidence="12" id="KW-1185">Reference proteome</keyword>
<dbReference type="InterPro" id="IPR009100">
    <property type="entry name" value="AcylCoA_DH/oxidase_NM_dom_sf"/>
</dbReference>